<protein>
    <recommendedName>
        <fullName evidence="2">BHLH domain-containing protein</fullName>
    </recommendedName>
</protein>
<dbReference type="AlphaFoldDB" id="A0AAE0SBG9"/>
<dbReference type="PROSITE" id="PS50888">
    <property type="entry name" value="BHLH"/>
    <property type="match status" value="1"/>
</dbReference>
<sequence>MRSLQRGMASYFDLDFSDEIQQEDESMWEDSEYSDKRRPVKRESPGSPSDSCASSTTEETTERKSKNPKKGSKRRKTVSARERNLRRLESNERERQRMHSLNDAFTSLREVIPHVTLERKLSKIETLTLAKNYIKALTNVICEMRGESPLYVFEHAGNEKNKEEENAIENSQENQNFESEESDEKDESSVDIVVAV</sequence>
<dbReference type="InterPro" id="IPR011598">
    <property type="entry name" value="bHLH_dom"/>
</dbReference>
<comment type="caution">
    <text evidence="3">The sequence shown here is derived from an EMBL/GenBank/DDBJ whole genome shotgun (WGS) entry which is preliminary data.</text>
</comment>
<evidence type="ECO:0000256" key="1">
    <source>
        <dbReference type="SAM" id="MobiDB-lite"/>
    </source>
</evidence>
<evidence type="ECO:0000313" key="3">
    <source>
        <dbReference type="EMBL" id="KAK3588762.1"/>
    </source>
</evidence>
<reference evidence="3" key="3">
    <citation type="submission" date="2023-05" db="EMBL/GenBank/DDBJ databases">
        <authorList>
            <person name="Smith C.H."/>
        </authorList>
    </citation>
    <scope>NUCLEOTIDE SEQUENCE</scope>
    <source>
        <strain evidence="3">CHS0354</strain>
        <tissue evidence="3">Mantle</tissue>
    </source>
</reference>
<dbReference type="GO" id="GO:0007423">
    <property type="term" value="P:sensory organ development"/>
    <property type="evidence" value="ECO:0007669"/>
    <property type="project" value="TreeGrafter"/>
</dbReference>
<dbReference type="InterPro" id="IPR036638">
    <property type="entry name" value="HLH_DNA-bd_sf"/>
</dbReference>
<feature type="compositionally biased region" description="Acidic residues" evidence="1">
    <location>
        <begin position="23"/>
        <end position="32"/>
    </location>
</feature>
<reference evidence="3" key="1">
    <citation type="journal article" date="2021" name="Genome Biol. Evol.">
        <title>A High-Quality Reference Genome for a Parasitic Bivalve with Doubly Uniparental Inheritance (Bivalvia: Unionida).</title>
        <authorList>
            <person name="Smith C.H."/>
        </authorList>
    </citation>
    <scope>NUCLEOTIDE SEQUENCE</scope>
    <source>
        <strain evidence="3">CHS0354</strain>
    </source>
</reference>
<dbReference type="Proteomes" id="UP001195483">
    <property type="component" value="Unassembled WGS sequence"/>
</dbReference>
<feature type="compositionally biased region" description="Basic and acidic residues" evidence="1">
    <location>
        <begin position="79"/>
        <end position="97"/>
    </location>
</feature>
<evidence type="ECO:0000313" key="4">
    <source>
        <dbReference type="Proteomes" id="UP001195483"/>
    </source>
</evidence>
<dbReference type="SUPFAM" id="SSF47459">
    <property type="entry name" value="HLH, helix-loop-helix DNA-binding domain"/>
    <property type="match status" value="1"/>
</dbReference>
<reference evidence="3" key="2">
    <citation type="journal article" date="2021" name="Genome Biol. Evol.">
        <title>Developing a high-quality reference genome for a parasitic bivalve with doubly uniparental inheritance (Bivalvia: Unionida).</title>
        <authorList>
            <person name="Smith C.H."/>
        </authorList>
    </citation>
    <scope>NUCLEOTIDE SEQUENCE</scope>
    <source>
        <strain evidence="3">CHS0354</strain>
        <tissue evidence="3">Mantle</tissue>
    </source>
</reference>
<feature type="region of interest" description="Disordered" evidence="1">
    <location>
        <begin position="158"/>
        <end position="196"/>
    </location>
</feature>
<dbReference type="GO" id="GO:0061564">
    <property type="term" value="P:axon development"/>
    <property type="evidence" value="ECO:0007669"/>
    <property type="project" value="TreeGrafter"/>
</dbReference>
<dbReference type="Gene3D" id="4.10.280.10">
    <property type="entry name" value="Helix-loop-helix DNA-binding domain"/>
    <property type="match status" value="1"/>
</dbReference>
<feature type="compositionally biased region" description="Low complexity" evidence="1">
    <location>
        <begin position="45"/>
        <end position="58"/>
    </location>
</feature>
<keyword evidence="4" id="KW-1185">Reference proteome</keyword>
<name>A0AAE0SBG9_9BIVA</name>
<dbReference type="GO" id="GO:0005634">
    <property type="term" value="C:nucleus"/>
    <property type="evidence" value="ECO:0007669"/>
    <property type="project" value="TreeGrafter"/>
</dbReference>
<feature type="region of interest" description="Disordered" evidence="1">
    <location>
        <begin position="23"/>
        <end position="101"/>
    </location>
</feature>
<dbReference type="CDD" id="cd19712">
    <property type="entry name" value="bHLH_TS_dimmed_like"/>
    <property type="match status" value="1"/>
</dbReference>
<dbReference type="GO" id="GO:0070888">
    <property type="term" value="F:E-box binding"/>
    <property type="evidence" value="ECO:0007669"/>
    <property type="project" value="TreeGrafter"/>
</dbReference>
<gene>
    <name evidence="3" type="ORF">CHS0354_002996</name>
</gene>
<dbReference type="GO" id="GO:0000981">
    <property type="term" value="F:DNA-binding transcription factor activity, RNA polymerase II-specific"/>
    <property type="evidence" value="ECO:0007669"/>
    <property type="project" value="TreeGrafter"/>
</dbReference>
<feature type="compositionally biased region" description="Low complexity" evidence="1">
    <location>
        <begin position="168"/>
        <end position="177"/>
    </location>
</feature>
<feature type="compositionally biased region" description="Basic residues" evidence="1">
    <location>
        <begin position="66"/>
        <end position="78"/>
    </location>
</feature>
<dbReference type="EMBL" id="JAEAOA010000241">
    <property type="protein sequence ID" value="KAK3588762.1"/>
    <property type="molecule type" value="Genomic_DNA"/>
</dbReference>
<dbReference type="PANTHER" id="PTHR19290">
    <property type="entry name" value="BASIC HELIX-LOOP-HELIX PROTEIN NEUROGENIN-RELATED"/>
    <property type="match status" value="1"/>
</dbReference>
<dbReference type="InterPro" id="IPR050359">
    <property type="entry name" value="bHLH_transcription_factors"/>
</dbReference>
<dbReference type="Pfam" id="PF00010">
    <property type="entry name" value="HLH"/>
    <property type="match status" value="1"/>
</dbReference>
<evidence type="ECO:0000259" key="2">
    <source>
        <dbReference type="PROSITE" id="PS50888"/>
    </source>
</evidence>
<accession>A0AAE0SBG9</accession>
<organism evidence="3 4">
    <name type="scientific">Potamilus streckersoni</name>
    <dbReference type="NCBI Taxonomy" id="2493646"/>
    <lineage>
        <taxon>Eukaryota</taxon>
        <taxon>Metazoa</taxon>
        <taxon>Spiralia</taxon>
        <taxon>Lophotrochozoa</taxon>
        <taxon>Mollusca</taxon>
        <taxon>Bivalvia</taxon>
        <taxon>Autobranchia</taxon>
        <taxon>Heteroconchia</taxon>
        <taxon>Palaeoheterodonta</taxon>
        <taxon>Unionida</taxon>
        <taxon>Unionoidea</taxon>
        <taxon>Unionidae</taxon>
        <taxon>Ambleminae</taxon>
        <taxon>Lampsilini</taxon>
        <taxon>Potamilus</taxon>
    </lineage>
</organism>
<dbReference type="SMART" id="SM00353">
    <property type="entry name" value="HLH"/>
    <property type="match status" value="1"/>
</dbReference>
<feature type="compositionally biased region" description="Basic and acidic residues" evidence="1">
    <location>
        <begin position="33"/>
        <end position="44"/>
    </location>
</feature>
<feature type="domain" description="BHLH" evidence="2">
    <location>
        <begin position="85"/>
        <end position="137"/>
    </location>
</feature>
<dbReference type="GO" id="GO:0045944">
    <property type="term" value="P:positive regulation of transcription by RNA polymerase II"/>
    <property type="evidence" value="ECO:0007669"/>
    <property type="project" value="TreeGrafter"/>
</dbReference>
<dbReference type="GO" id="GO:0046983">
    <property type="term" value="F:protein dimerization activity"/>
    <property type="evidence" value="ECO:0007669"/>
    <property type="project" value="InterPro"/>
</dbReference>
<dbReference type="PANTHER" id="PTHR19290:SF167">
    <property type="entry name" value="PROTEIN DIMMED"/>
    <property type="match status" value="1"/>
</dbReference>
<proteinExistence type="predicted"/>